<dbReference type="Proteomes" id="UP000729402">
    <property type="component" value="Unassembled WGS sequence"/>
</dbReference>
<sequence length="125" mass="13744">MICELCNGRMDHQCALAKKHLDHGRLNACLIRIYDLKVELITIYIATAQPHGARGLLGKEWKTPGDGTAPHLTHSTASALPRPAVAIAVRYPPRRRVPTRRPFKLPSSETASVASSFLPCPSLLR</sequence>
<accession>A0A8J5VJW9</accession>
<keyword evidence="2" id="KW-1185">Reference proteome</keyword>
<dbReference type="AlphaFoldDB" id="A0A8J5VJW9"/>
<evidence type="ECO:0000313" key="2">
    <source>
        <dbReference type="Proteomes" id="UP000729402"/>
    </source>
</evidence>
<comment type="caution">
    <text evidence="1">The sequence shown here is derived from an EMBL/GenBank/DDBJ whole genome shotgun (WGS) entry which is preliminary data.</text>
</comment>
<evidence type="ECO:0000313" key="1">
    <source>
        <dbReference type="EMBL" id="KAG8074042.1"/>
    </source>
</evidence>
<reference evidence="1" key="1">
    <citation type="journal article" date="2021" name="bioRxiv">
        <title>Whole Genome Assembly and Annotation of Northern Wild Rice, Zizania palustris L., Supports a Whole Genome Duplication in the Zizania Genus.</title>
        <authorList>
            <person name="Haas M."/>
            <person name="Kono T."/>
            <person name="Macchietto M."/>
            <person name="Millas R."/>
            <person name="McGilp L."/>
            <person name="Shao M."/>
            <person name="Duquette J."/>
            <person name="Hirsch C.N."/>
            <person name="Kimball J."/>
        </authorList>
    </citation>
    <scope>NUCLEOTIDE SEQUENCE</scope>
    <source>
        <tissue evidence="1">Fresh leaf tissue</tissue>
    </source>
</reference>
<name>A0A8J5VJW9_ZIZPA</name>
<proteinExistence type="predicted"/>
<gene>
    <name evidence="1" type="ORF">GUJ93_ZPchr0006g46255</name>
</gene>
<dbReference type="EMBL" id="JAAALK010000283">
    <property type="protein sequence ID" value="KAG8074042.1"/>
    <property type="molecule type" value="Genomic_DNA"/>
</dbReference>
<organism evidence="1 2">
    <name type="scientific">Zizania palustris</name>
    <name type="common">Northern wild rice</name>
    <dbReference type="NCBI Taxonomy" id="103762"/>
    <lineage>
        <taxon>Eukaryota</taxon>
        <taxon>Viridiplantae</taxon>
        <taxon>Streptophyta</taxon>
        <taxon>Embryophyta</taxon>
        <taxon>Tracheophyta</taxon>
        <taxon>Spermatophyta</taxon>
        <taxon>Magnoliopsida</taxon>
        <taxon>Liliopsida</taxon>
        <taxon>Poales</taxon>
        <taxon>Poaceae</taxon>
        <taxon>BOP clade</taxon>
        <taxon>Oryzoideae</taxon>
        <taxon>Oryzeae</taxon>
        <taxon>Zizaniinae</taxon>
        <taxon>Zizania</taxon>
    </lineage>
</organism>
<protein>
    <submittedName>
        <fullName evidence="1">Uncharacterized protein</fullName>
    </submittedName>
</protein>
<reference evidence="1" key="2">
    <citation type="submission" date="2021-02" db="EMBL/GenBank/DDBJ databases">
        <authorList>
            <person name="Kimball J.A."/>
            <person name="Haas M.W."/>
            <person name="Macchietto M."/>
            <person name="Kono T."/>
            <person name="Duquette J."/>
            <person name="Shao M."/>
        </authorList>
    </citation>
    <scope>NUCLEOTIDE SEQUENCE</scope>
    <source>
        <tissue evidence="1">Fresh leaf tissue</tissue>
    </source>
</reference>